<dbReference type="PRINTS" id="PR00260">
    <property type="entry name" value="CHEMTRNSDUCR"/>
</dbReference>
<evidence type="ECO:0000256" key="1">
    <source>
        <dbReference type="ARBA" id="ARBA00004370"/>
    </source>
</evidence>
<evidence type="ECO:0000313" key="4">
    <source>
        <dbReference type="EMBL" id="CSA28964.1"/>
    </source>
</evidence>
<protein>
    <submittedName>
        <fullName evidence="4">Methyl-accepting chemotaxis protein</fullName>
    </submittedName>
</protein>
<dbReference type="SUPFAM" id="SSF58104">
    <property type="entry name" value="Methyl-accepting chemotaxis protein (MCP) signaling domain"/>
    <property type="match status" value="1"/>
</dbReference>
<dbReference type="Pfam" id="PF00015">
    <property type="entry name" value="MCPsignal"/>
    <property type="match status" value="1"/>
</dbReference>
<dbReference type="PROSITE" id="PS50111">
    <property type="entry name" value="CHEMOTAXIS_TRANSDUC_2"/>
    <property type="match status" value="1"/>
</dbReference>
<comment type="similarity">
    <text evidence="3">Belongs to the methyl-accepting chemotaxis (MCP) protein family.</text>
</comment>
<dbReference type="GO" id="GO:0006935">
    <property type="term" value="P:chemotaxis"/>
    <property type="evidence" value="ECO:0007669"/>
    <property type="project" value="InterPro"/>
</dbReference>
<dbReference type="GO" id="GO:0007165">
    <property type="term" value="P:signal transduction"/>
    <property type="evidence" value="ECO:0007669"/>
    <property type="project" value="UniProtKB-KW"/>
</dbReference>
<dbReference type="GO" id="GO:0004888">
    <property type="term" value="F:transmembrane signaling receptor activity"/>
    <property type="evidence" value="ECO:0007669"/>
    <property type="project" value="InterPro"/>
</dbReference>
<evidence type="ECO:0000256" key="2">
    <source>
        <dbReference type="ARBA" id="ARBA00023224"/>
    </source>
</evidence>
<dbReference type="Proteomes" id="UP000044806">
    <property type="component" value="Unassembled WGS sequence"/>
</dbReference>
<dbReference type="SMART" id="SM00283">
    <property type="entry name" value="MA"/>
    <property type="match status" value="1"/>
</dbReference>
<reference evidence="4 5" key="1">
    <citation type="submission" date="2015-07" db="EMBL/GenBank/DDBJ databases">
        <authorList>
            <consortium name="Pathogen Informatics"/>
        </authorList>
    </citation>
    <scope>NUCLEOTIDE SEQUENCE [LARGE SCALE GENOMIC DNA]</scope>
    <source>
        <strain evidence="4 5">A51</strain>
    </source>
</reference>
<dbReference type="InterPro" id="IPR003660">
    <property type="entry name" value="HAMP_dom"/>
</dbReference>
<evidence type="ECO:0000313" key="5">
    <source>
        <dbReference type="Proteomes" id="UP000044806"/>
    </source>
</evidence>
<dbReference type="Gene3D" id="1.10.287.950">
    <property type="entry name" value="Methyl-accepting chemotaxis protein"/>
    <property type="match status" value="1"/>
</dbReference>
<dbReference type="PANTHER" id="PTHR32089">
    <property type="entry name" value="METHYL-ACCEPTING CHEMOTAXIS PROTEIN MCPB"/>
    <property type="match status" value="1"/>
</dbReference>
<keyword evidence="2" id="KW-0807">Transducer</keyword>
<proteinExistence type="inferred from homology"/>
<dbReference type="InterPro" id="IPR004090">
    <property type="entry name" value="Chemotax_Me-accpt_rcpt"/>
</dbReference>
<sequence length="515" mass="56521">MFRSIKVASIVQIVFAVCAVLLALTVFEYKKALNTFTNDLNLTVSNTLTRLQVNLPKPLWDFDLETVKSAISAELKTPEISSIKITDTTGKAILYLTLDQATDDKGLRKTIAVENEGALAELASVSGELEFVEYGKKNPLGSIEIRYSDEFMHQQLAEYVSFNLLKVLILAILIPCMLFIILNFSVLKPLNELGDKTRTLSSGDADLTHQLPVPKYKEFQAVTQGINQFTTTLRTIVVEVNDASSELRLQAQQSREKAEENVAQIDQQKHQLETIAAAATELNHSVATVAQTVNETAEQALNATRLTDNVVHEIGSATSDISNMCNEMVRVNQEMSKLLIEGEKITTVLNVINDISEQTNLLALNAAIEAARAGEQGRGFAVVADEVRNLAVKTSQSTEQIKANITNLNRATNTVEEELTRMTGLLEKTAEKVSHSQSSIRNVKSSVEMISERSDQIHQSAAEQRTAIEEISLAIVEASEAANSVYDRAAQNAEGTKRVSAISALIAEHMAKFRT</sequence>
<comment type="subcellular location">
    <subcellularLocation>
        <location evidence="1">Membrane</location>
    </subcellularLocation>
</comment>
<dbReference type="GO" id="GO:0016020">
    <property type="term" value="C:membrane"/>
    <property type="evidence" value="ECO:0007669"/>
    <property type="project" value="UniProtKB-SubCell"/>
</dbReference>
<dbReference type="Pfam" id="PF00672">
    <property type="entry name" value="HAMP"/>
    <property type="match status" value="1"/>
</dbReference>
<accession>A0A085QYJ3</accession>
<evidence type="ECO:0000256" key="3">
    <source>
        <dbReference type="ARBA" id="ARBA00029447"/>
    </source>
</evidence>
<dbReference type="RefSeq" id="WP_000490053.1">
    <property type="nucleotide sequence ID" value="NZ_AP024968.1"/>
</dbReference>
<dbReference type="EMBL" id="CWOW01000005">
    <property type="protein sequence ID" value="CSA28964.1"/>
    <property type="molecule type" value="Genomic_DNA"/>
</dbReference>
<dbReference type="InterPro" id="IPR004089">
    <property type="entry name" value="MCPsignal_dom"/>
</dbReference>
<dbReference type="FunFam" id="1.10.287.950:FF:000001">
    <property type="entry name" value="Methyl-accepting chemotaxis sensory transducer"/>
    <property type="match status" value="1"/>
</dbReference>
<dbReference type="AlphaFoldDB" id="A0A085QYJ3"/>
<gene>
    <name evidence="4" type="primary">mcpB_1</name>
    <name evidence="4" type="ORF">ERS013165_01206</name>
</gene>
<name>A0A085QYJ3_VIBCL</name>
<organism evidence="4 5">
    <name type="scientific">Vibrio cholerae</name>
    <dbReference type="NCBI Taxonomy" id="666"/>
    <lineage>
        <taxon>Bacteria</taxon>
        <taxon>Pseudomonadati</taxon>
        <taxon>Pseudomonadota</taxon>
        <taxon>Gammaproteobacteria</taxon>
        <taxon>Vibrionales</taxon>
        <taxon>Vibrionaceae</taxon>
        <taxon>Vibrio</taxon>
    </lineage>
</organism>
<dbReference type="PROSITE" id="PS50885">
    <property type="entry name" value="HAMP"/>
    <property type="match status" value="1"/>
</dbReference>
<dbReference type="PANTHER" id="PTHR32089:SF120">
    <property type="entry name" value="METHYL-ACCEPTING CHEMOTAXIS PROTEIN TLPQ"/>
    <property type="match status" value="1"/>
</dbReference>